<evidence type="ECO:0000313" key="10">
    <source>
        <dbReference type="Proteomes" id="UP001057877"/>
    </source>
</evidence>
<keyword evidence="10" id="KW-1185">Reference proteome</keyword>
<evidence type="ECO:0000256" key="4">
    <source>
        <dbReference type="ARBA" id="ARBA00022827"/>
    </source>
</evidence>
<reference evidence="9" key="1">
    <citation type="submission" date="2022-01" db="EMBL/GenBank/DDBJ databases">
        <title>Paenibacillus spongiae sp. nov., isolated from marine sponge.</title>
        <authorList>
            <person name="Li Z."/>
            <person name="Zhang M."/>
        </authorList>
    </citation>
    <scope>NUCLEOTIDE SEQUENCE</scope>
    <source>
        <strain evidence="9">PHS-Z3</strain>
    </source>
</reference>
<dbReference type="Pfam" id="PF02770">
    <property type="entry name" value="Acyl-CoA_dh_M"/>
    <property type="match status" value="1"/>
</dbReference>
<protein>
    <submittedName>
        <fullName evidence="9">Acyl-CoA dehydrogenase family protein</fullName>
    </submittedName>
</protein>
<dbReference type="InterPro" id="IPR013786">
    <property type="entry name" value="AcylCoA_DH/ox_N"/>
</dbReference>
<dbReference type="InterPro" id="IPR006091">
    <property type="entry name" value="Acyl-CoA_Oxase/DH_mid-dom"/>
</dbReference>
<organism evidence="9 10">
    <name type="scientific">Paenibacillus spongiae</name>
    <dbReference type="NCBI Taxonomy" id="2909671"/>
    <lineage>
        <taxon>Bacteria</taxon>
        <taxon>Bacillati</taxon>
        <taxon>Bacillota</taxon>
        <taxon>Bacilli</taxon>
        <taxon>Bacillales</taxon>
        <taxon>Paenibacillaceae</taxon>
        <taxon>Paenibacillus</taxon>
    </lineage>
</organism>
<dbReference type="InterPro" id="IPR037069">
    <property type="entry name" value="AcylCoA_DH/ox_N_sf"/>
</dbReference>
<name>A0ABY5SFE6_9BACL</name>
<evidence type="ECO:0000256" key="2">
    <source>
        <dbReference type="ARBA" id="ARBA00009347"/>
    </source>
</evidence>
<feature type="domain" description="Acyl-CoA oxidase/dehydrogenase middle" evidence="7">
    <location>
        <begin position="141"/>
        <end position="217"/>
    </location>
</feature>
<evidence type="ECO:0000256" key="3">
    <source>
        <dbReference type="ARBA" id="ARBA00022630"/>
    </source>
</evidence>
<dbReference type="Gene3D" id="1.20.140.10">
    <property type="entry name" value="Butyryl-CoA Dehydrogenase, subunit A, domain 3"/>
    <property type="match status" value="1"/>
</dbReference>
<comment type="similarity">
    <text evidence="2 5">Belongs to the acyl-CoA dehydrogenase family.</text>
</comment>
<dbReference type="Pfam" id="PF00441">
    <property type="entry name" value="Acyl-CoA_dh_1"/>
    <property type="match status" value="1"/>
</dbReference>
<dbReference type="SUPFAM" id="SSF47203">
    <property type="entry name" value="Acyl-CoA dehydrogenase C-terminal domain-like"/>
    <property type="match status" value="1"/>
</dbReference>
<gene>
    <name evidence="9" type="ORF">L1F29_12875</name>
</gene>
<proteinExistence type="inferred from homology"/>
<accession>A0ABY5SFE6</accession>
<comment type="cofactor">
    <cofactor evidence="1 5">
        <name>FAD</name>
        <dbReference type="ChEBI" id="CHEBI:57692"/>
    </cofactor>
</comment>
<dbReference type="Gene3D" id="1.10.540.10">
    <property type="entry name" value="Acyl-CoA dehydrogenase/oxidase, N-terminal domain"/>
    <property type="match status" value="1"/>
</dbReference>
<feature type="domain" description="Acyl-CoA dehydrogenase/oxidase N-terminal" evidence="8">
    <location>
        <begin position="6"/>
        <end position="117"/>
    </location>
</feature>
<evidence type="ECO:0000256" key="1">
    <source>
        <dbReference type="ARBA" id="ARBA00001974"/>
    </source>
</evidence>
<dbReference type="Proteomes" id="UP001057877">
    <property type="component" value="Chromosome"/>
</dbReference>
<evidence type="ECO:0000256" key="5">
    <source>
        <dbReference type="RuleBase" id="RU362125"/>
    </source>
</evidence>
<dbReference type="Gene3D" id="2.40.110.10">
    <property type="entry name" value="Butyryl-CoA Dehydrogenase, subunit A, domain 2"/>
    <property type="match status" value="1"/>
</dbReference>
<evidence type="ECO:0000259" key="8">
    <source>
        <dbReference type="Pfam" id="PF02771"/>
    </source>
</evidence>
<dbReference type="InterPro" id="IPR046373">
    <property type="entry name" value="Acyl-CoA_Oxase/DH_mid-dom_sf"/>
</dbReference>
<evidence type="ECO:0000259" key="7">
    <source>
        <dbReference type="Pfam" id="PF02770"/>
    </source>
</evidence>
<dbReference type="Pfam" id="PF02771">
    <property type="entry name" value="Acyl-CoA_dh_N"/>
    <property type="match status" value="1"/>
</dbReference>
<dbReference type="PROSITE" id="PS00073">
    <property type="entry name" value="ACYL_COA_DH_2"/>
    <property type="match status" value="1"/>
</dbReference>
<feature type="domain" description="Acyl-CoA dehydrogenase/oxidase C-terminal" evidence="6">
    <location>
        <begin position="229"/>
        <end position="365"/>
    </location>
</feature>
<dbReference type="InterPro" id="IPR009075">
    <property type="entry name" value="AcylCo_DH/oxidase_C"/>
</dbReference>
<evidence type="ECO:0000259" key="6">
    <source>
        <dbReference type="Pfam" id="PF00441"/>
    </source>
</evidence>
<keyword evidence="5" id="KW-0560">Oxidoreductase</keyword>
<dbReference type="InterPro" id="IPR006089">
    <property type="entry name" value="Acyl-CoA_DH_CS"/>
</dbReference>
<sequence length="387" mass="40842">MHFHCSEELTLTRTMVSEFAANRIAPGAGRRDEDGRFDRRLFEEIGLLGLAGIPWPERYGGAGSDMLTYSVALEEISKACASTGAVLSAHVALSAWPVYMFGSEELKQAYLGAMASGTVLGACCFPVSGSGANGSGSGITVGSEDDVFILNGSSSDVVNAENADIFVVFAQEQSGRRGRRRSAFVVERGTPGLAQGRNIQALGLRSCGAGEIRFTQCRIPKRNLLGKAGQGGKIAASVLDLAHLSASAQAVGIAQGALDAAAAYAKERKQFGQLIGRHQGIMFKLADMAVQIDAARLLARQAAWRHPAGLSLRKEAALSWQFASRTAVGVTIEAVQVLGGYGYMQEYQVERHMRDAKCLEAGYGTGGGLAGLADAARWMLADSESDS</sequence>
<dbReference type="PIRSF" id="PIRSF016578">
    <property type="entry name" value="HsaA"/>
    <property type="match status" value="1"/>
</dbReference>
<keyword evidence="4 5" id="KW-0274">FAD</keyword>
<dbReference type="EMBL" id="CP091430">
    <property type="protein sequence ID" value="UVI32656.1"/>
    <property type="molecule type" value="Genomic_DNA"/>
</dbReference>
<dbReference type="RefSeq" id="WP_258388705.1">
    <property type="nucleotide sequence ID" value="NZ_CP091430.1"/>
</dbReference>
<dbReference type="SUPFAM" id="SSF56645">
    <property type="entry name" value="Acyl-CoA dehydrogenase NM domain-like"/>
    <property type="match status" value="1"/>
</dbReference>
<dbReference type="PANTHER" id="PTHR43884:SF41">
    <property type="entry name" value="ACYL-COA DEHYDROGENASE"/>
    <property type="match status" value="1"/>
</dbReference>
<dbReference type="PANTHER" id="PTHR43884">
    <property type="entry name" value="ACYL-COA DEHYDROGENASE"/>
    <property type="match status" value="1"/>
</dbReference>
<evidence type="ECO:0000313" key="9">
    <source>
        <dbReference type="EMBL" id="UVI32656.1"/>
    </source>
</evidence>
<dbReference type="InterPro" id="IPR036250">
    <property type="entry name" value="AcylCo_DH-like_C"/>
</dbReference>
<dbReference type="InterPro" id="IPR009100">
    <property type="entry name" value="AcylCoA_DH/oxidase_NM_dom_sf"/>
</dbReference>
<keyword evidence="3 5" id="KW-0285">Flavoprotein</keyword>